<evidence type="ECO:0000256" key="1">
    <source>
        <dbReference type="SAM" id="Phobius"/>
    </source>
</evidence>
<dbReference type="AlphaFoldDB" id="A0A2V4NCN6"/>
<dbReference type="Proteomes" id="UP000248012">
    <property type="component" value="Unassembled WGS sequence"/>
</dbReference>
<dbReference type="RefSeq" id="WP_110795633.1">
    <property type="nucleotide sequence ID" value="NZ_KZ826483.1"/>
</dbReference>
<organism evidence="2 3">
    <name type="scientific">Litorivita pollutaquae</name>
    <dbReference type="NCBI Taxonomy" id="2200892"/>
    <lineage>
        <taxon>Bacteria</taxon>
        <taxon>Pseudomonadati</taxon>
        <taxon>Pseudomonadota</taxon>
        <taxon>Alphaproteobacteria</taxon>
        <taxon>Rhodobacterales</taxon>
        <taxon>Paracoccaceae</taxon>
        <taxon>Litorivita</taxon>
    </lineage>
</organism>
<proteinExistence type="predicted"/>
<evidence type="ECO:0000313" key="2">
    <source>
        <dbReference type="EMBL" id="PYC47983.1"/>
    </source>
</evidence>
<feature type="transmembrane region" description="Helical" evidence="1">
    <location>
        <begin position="36"/>
        <end position="64"/>
    </location>
</feature>
<protein>
    <submittedName>
        <fullName evidence="2">Uncharacterized protein</fullName>
    </submittedName>
</protein>
<comment type="caution">
    <text evidence="2">The sequence shown here is derived from an EMBL/GenBank/DDBJ whole genome shotgun (WGS) entry which is preliminary data.</text>
</comment>
<keyword evidence="3" id="KW-1185">Reference proteome</keyword>
<keyword evidence="1" id="KW-0472">Membrane</keyword>
<name>A0A2V4NCN6_9RHOB</name>
<reference evidence="2 3" key="1">
    <citation type="submission" date="2018-05" db="EMBL/GenBank/DDBJ databases">
        <title>Oceanovita maritima gen. nov., sp. nov., a marine bacterium in the family Rhodobacteraceae isolated from surface seawater of Lundu port Xiamen, China.</title>
        <authorList>
            <person name="Hetharua B.H."/>
            <person name="Min D."/>
            <person name="Liao H."/>
            <person name="Tian Y."/>
        </authorList>
    </citation>
    <scope>NUCLEOTIDE SEQUENCE [LARGE SCALE GENOMIC DNA]</scope>
    <source>
        <strain evidence="2 3">FSX-11</strain>
    </source>
</reference>
<evidence type="ECO:0000313" key="3">
    <source>
        <dbReference type="Proteomes" id="UP000248012"/>
    </source>
</evidence>
<keyword evidence="1" id="KW-1133">Transmembrane helix</keyword>
<dbReference type="EMBL" id="QFVT01000004">
    <property type="protein sequence ID" value="PYC47983.1"/>
    <property type="molecule type" value="Genomic_DNA"/>
</dbReference>
<keyword evidence="1" id="KW-0812">Transmembrane</keyword>
<sequence>MTGTGQVPFFKPVFGKHIVTADTYGRDNQRKAAAKGISACVGASIMNVIAGLPLAVGVLTAIVWRRELTSIMMQTRRILTSAEKCEDIFV</sequence>
<gene>
    <name evidence="2" type="ORF">DI396_07830</name>
</gene>
<accession>A0A2V4NCN6</accession>